<organism evidence="1 2">
    <name type="scientific">Acorus calamus</name>
    <name type="common">Sweet flag</name>
    <dbReference type="NCBI Taxonomy" id="4465"/>
    <lineage>
        <taxon>Eukaryota</taxon>
        <taxon>Viridiplantae</taxon>
        <taxon>Streptophyta</taxon>
        <taxon>Embryophyta</taxon>
        <taxon>Tracheophyta</taxon>
        <taxon>Spermatophyta</taxon>
        <taxon>Magnoliopsida</taxon>
        <taxon>Liliopsida</taxon>
        <taxon>Acoraceae</taxon>
        <taxon>Acorus</taxon>
    </lineage>
</organism>
<dbReference type="Proteomes" id="UP001180020">
    <property type="component" value="Unassembled WGS sequence"/>
</dbReference>
<proteinExistence type="predicted"/>
<accession>A0AAV9D1E3</accession>
<reference evidence="1" key="1">
    <citation type="journal article" date="2023" name="Nat. Commun.">
        <title>Diploid and tetraploid genomes of Acorus and the evolution of monocots.</title>
        <authorList>
            <person name="Ma L."/>
            <person name="Liu K.W."/>
            <person name="Li Z."/>
            <person name="Hsiao Y.Y."/>
            <person name="Qi Y."/>
            <person name="Fu T."/>
            <person name="Tang G.D."/>
            <person name="Zhang D."/>
            <person name="Sun W.H."/>
            <person name="Liu D.K."/>
            <person name="Li Y."/>
            <person name="Chen G.Z."/>
            <person name="Liu X.D."/>
            <person name="Liao X.Y."/>
            <person name="Jiang Y.T."/>
            <person name="Yu X."/>
            <person name="Hao Y."/>
            <person name="Huang J."/>
            <person name="Zhao X.W."/>
            <person name="Ke S."/>
            <person name="Chen Y.Y."/>
            <person name="Wu W.L."/>
            <person name="Hsu J.L."/>
            <person name="Lin Y.F."/>
            <person name="Huang M.D."/>
            <person name="Li C.Y."/>
            <person name="Huang L."/>
            <person name="Wang Z.W."/>
            <person name="Zhao X."/>
            <person name="Zhong W.Y."/>
            <person name="Peng D.H."/>
            <person name="Ahmad S."/>
            <person name="Lan S."/>
            <person name="Zhang J.S."/>
            <person name="Tsai W.C."/>
            <person name="Van de Peer Y."/>
            <person name="Liu Z.J."/>
        </authorList>
    </citation>
    <scope>NUCLEOTIDE SEQUENCE</scope>
    <source>
        <strain evidence="1">CP</strain>
    </source>
</reference>
<dbReference type="AlphaFoldDB" id="A0AAV9D1E3"/>
<sequence length="97" mass="10479">MVEKSKKKRDSEEGVFKMLKSTTKRPLSMVPNTLSFLFLLASLTSACEFPAIINFGIPTPTSEATPPPSARSHLLMGRLISARPSEGTPTDVSLSIS</sequence>
<comment type="caution">
    <text evidence="1">The sequence shown here is derived from an EMBL/GenBank/DDBJ whole genome shotgun (WGS) entry which is preliminary data.</text>
</comment>
<protein>
    <submittedName>
        <fullName evidence="1">Uncharacterized protein</fullName>
    </submittedName>
</protein>
<gene>
    <name evidence="1" type="ORF">QJS10_CPA16g00397</name>
</gene>
<evidence type="ECO:0000313" key="1">
    <source>
        <dbReference type="EMBL" id="KAK1295050.1"/>
    </source>
</evidence>
<keyword evidence="2" id="KW-1185">Reference proteome</keyword>
<reference evidence="1" key="2">
    <citation type="submission" date="2023-06" db="EMBL/GenBank/DDBJ databases">
        <authorList>
            <person name="Ma L."/>
            <person name="Liu K.-W."/>
            <person name="Li Z."/>
            <person name="Hsiao Y.-Y."/>
            <person name="Qi Y."/>
            <person name="Fu T."/>
            <person name="Tang G."/>
            <person name="Zhang D."/>
            <person name="Sun W.-H."/>
            <person name="Liu D.-K."/>
            <person name="Li Y."/>
            <person name="Chen G.-Z."/>
            <person name="Liu X.-D."/>
            <person name="Liao X.-Y."/>
            <person name="Jiang Y.-T."/>
            <person name="Yu X."/>
            <person name="Hao Y."/>
            <person name="Huang J."/>
            <person name="Zhao X.-W."/>
            <person name="Ke S."/>
            <person name="Chen Y.-Y."/>
            <person name="Wu W.-L."/>
            <person name="Hsu J.-L."/>
            <person name="Lin Y.-F."/>
            <person name="Huang M.-D."/>
            <person name="Li C.-Y."/>
            <person name="Huang L."/>
            <person name="Wang Z.-W."/>
            <person name="Zhao X."/>
            <person name="Zhong W.-Y."/>
            <person name="Peng D.-H."/>
            <person name="Ahmad S."/>
            <person name="Lan S."/>
            <person name="Zhang J.-S."/>
            <person name="Tsai W.-C."/>
            <person name="Van De Peer Y."/>
            <person name="Liu Z.-J."/>
        </authorList>
    </citation>
    <scope>NUCLEOTIDE SEQUENCE</scope>
    <source>
        <strain evidence="1">CP</strain>
        <tissue evidence="1">Leaves</tissue>
    </source>
</reference>
<name>A0AAV9D1E3_ACOCL</name>
<evidence type="ECO:0000313" key="2">
    <source>
        <dbReference type="Proteomes" id="UP001180020"/>
    </source>
</evidence>
<dbReference type="EMBL" id="JAUJYO010000016">
    <property type="protein sequence ID" value="KAK1295050.1"/>
    <property type="molecule type" value="Genomic_DNA"/>
</dbReference>